<dbReference type="EMBL" id="JAWZYT010004100">
    <property type="protein sequence ID" value="KAK4295339.1"/>
    <property type="molecule type" value="Genomic_DNA"/>
</dbReference>
<evidence type="ECO:0000313" key="1">
    <source>
        <dbReference type="EMBL" id="KAK4295339.1"/>
    </source>
</evidence>
<dbReference type="Proteomes" id="UP001292094">
    <property type="component" value="Unassembled WGS sequence"/>
</dbReference>
<proteinExistence type="predicted"/>
<comment type="caution">
    <text evidence="2">The sequence shown here is derived from an EMBL/GenBank/DDBJ whole genome shotgun (WGS) entry which is preliminary data.</text>
</comment>
<accession>A0AAE1QET8</accession>
<sequence length="134" mass="14442">MVQELVELRLSFGTGVFEAIEGSQSINTTQAQLSRTINLARQAPDDRDGEQSDIRSNEVQEIITLPPTDGQETDENSNIHFIPYQGSKSGSLPKQDSLGLGSALGVVNEAPSGHFPESGKAEDFSCLSLDLLHD</sequence>
<reference evidence="2" key="1">
    <citation type="submission" date="2023-11" db="EMBL/GenBank/DDBJ databases">
        <title>Genome assemblies of two species of porcelain crab, Petrolisthes cinctipes and Petrolisthes manimaculis (Anomura: Porcellanidae).</title>
        <authorList>
            <person name="Angst P."/>
        </authorList>
    </citation>
    <scope>NUCLEOTIDE SEQUENCE</scope>
    <source>
        <strain evidence="2">PB745_02</strain>
        <tissue evidence="2">Gill</tissue>
    </source>
</reference>
<protein>
    <submittedName>
        <fullName evidence="2">Uncharacterized protein</fullName>
    </submittedName>
</protein>
<evidence type="ECO:0000313" key="2">
    <source>
        <dbReference type="EMBL" id="KAK4325366.1"/>
    </source>
</evidence>
<name>A0AAE1QET8_9EUCA</name>
<dbReference type="EMBL" id="JAWZYT010000284">
    <property type="protein sequence ID" value="KAK4325366.1"/>
    <property type="molecule type" value="Genomic_DNA"/>
</dbReference>
<evidence type="ECO:0000313" key="3">
    <source>
        <dbReference type="Proteomes" id="UP001292094"/>
    </source>
</evidence>
<gene>
    <name evidence="2" type="ORF">Pmani_004045</name>
    <name evidence="1" type="ORF">Pmani_032088</name>
</gene>
<dbReference type="AlphaFoldDB" id="A0AAE1QET8"/>
<keyword evidence="3" id="KW-1185">Reference proteome</keyword>
<organism evidence="2 3">
    <name type="scientific">Petrolisthes manimaculis</name>
    <dbReference type="NCBI Taxonomy" id="1843537"/>
    <lineage>
        <taxon>Eukaryota</taxon>
        <taxon>Metazoa</taxon>
        <taxon>Ecdysozoa</taxon>
        <taxon>Arthropoda</taxon>
        <taxon>Crustacea</taxon>
        <taxon>Multicrustacea</taxon>
        <taxon>Malacostraca</taxon>
        <taxon>Eumalacostraca</taxon>
        <taxon>Eucarida</taxon>
        <taxon>Decapoda</taxon>
        <taxon>Pleocyemata</taxon>
        <taxon>Anomura</taxon>
        <taxon>Galatheoidea</taxon>
        <taxon>Porcellanidae</taxon>
        <taxon>Petrolisthes</taxon>
    </lineage>
</organism>